<sequence>MGPFLSRRQFILGHNALLDRLVALRESSSLSKDEIFAEVLTEKSACFCGMSVSKKSKTYKAAEESAALRKELEEYKDREKENQAIYAKSLKKNKEMEKRLAYMEKKMAILVDLHEKRFD</sequence>
<evidence type="ECO:0000313" key="2">
    <source>
        <dbReference type="Proteomes" id="UP000796880"/>
    </source>
</evidence>
<proteinExistence type="predicted"/>
<dbReference type="EMBL" id="VOIH02000002">
    <property type="protein sequence ID" value="KAF3454147.1"/>
    <property type="molecule type" value="Genomic_DNA"/>
</dbReference>
<comment type="caution">
    <text evidence="1">The sequence shown here is derived from an EMBL/GenBank/DDBJ whole genome shotgun (WGS) entry which is preliminary data.</text>
</comment>
<reference evidence="1" key="1">
    <citation type="submission" date="2020-03" db="EMBL/GenBank/DDBJ databases">
        <title>A high-quality chromosome-level genome assembly of a woody plant with both climbing and erect habits, Rhamnella rubrinervis.</title>
        <authorList>
            <person name="Lu Z."/>
            <person name="Yang Y."/>
            <person name="Zhu X."/>
            <person name="Sun Y."/>
        </authorList>
    </citation>
    <scope>NUCLEOTIDE SEQUENCE</scope>
    <source>
        <strain evidence="1">BYM</strain>
        <tissue evidence="1">Leaf</tissue>
    </source>
</reference>
<organism evidence="1 2">
    <name type="scientific">Rhamnella rubrinervis</name>
    <dbReference type="NCBI Taxonomy" id="2594499"/>
    <lineage>
        <taxon>Eukaryota</taxon>
        <taxon>Viridiplantae</taxon>
        <taxon>Streptophyta</taxon>
        <taxon>Embryophyta</taxon>
        <taxon>Tracheophyta</taxon>
        <taxon>Spermatophyta</taxon>
        <taxon>Magnoliopsida</taxon>
        <taxon>eudicotyledons</taxon>
        <taxon>Gunneridae</taxon>
        <taxon>Pentapetalae</taxon>
        <taxon>rosids</taxon>
        <taxon>fabids</taxon>
        <taxon>Rosales</taxon>
        <taxon>Rhamnaceae</taxon>
        <taxon>rhamnoid group</taxon>
        <taxon>Rhamneae</taxon>
        <taxon>Rhamnella</taxon>
    </lineage>
</organism>
<accession>A0A8K0MPX5</accession>
<dbReference type="AlphaFoldDB" id="A0A8K0MPX5"/>
<keyword evidence="2" id="KW-1185">Reference proteome</keyword>
<name>A0A8K0MPX5_9ROSA</name>
<dbReference type="Proteomes" id="UP000796880">
    <property type="component" value="Unassembled WGS sequence"/>
</dbReference>
<protein>
    <submittedName>
        <fullName evidence="1">Uncharacterized protein</fullName>
    </submittedName>
</protein>
<evidence type="ECO:0000313" key="1">
    <source>
        <dbReference type="EMBL" id="KAF3454147.1"/>
    </source>
</evidence>
<gene>
    <name evidence="1" type="ORF">FNV43_RR04594</name>
</gene>